<dbReference type="GO" id="GO:0033819">
    <property type="term" value="F:lipoyl(octanoyl) transferase activity"/>
    <property type="evidence" value="ECO:0007669"/>
    <property type="project" value="TreeGrafter"/>
</dbReference>
<dbReference type="OrthoDB" id="19908at2759"/>
<accession>A0A4S4KCC6</accession>
<sequence>MPMSMSISVREYVCRLQRVLQTHLLAAHGIAHAPSEHTGVFVDAGADAAIKVGSIGVQVRHRLTTHGFALNVTRAPLAWFDRIVACGLADVKAGAIAGRSTRVQEATDAGAAAGVRGEVAGVVDVFGRVMGREMVRLDVSEGDEVTAEIVRLEESAREMQRRTPAPLKPSLS</sequence>
<protein>
    <recommendedName>
        <fullName evidence="1">BPL/LPL catalytic domain-containing protein</fullName>
    </recommendedName>
</protein>
<feature type="domain" description="BPL/LPL catalytic" evidence="1">
    <location>
        <begin position="1"/>
        <end position="134"/>
    </location>
</feature>
<keyword evidence="3" id="KW-1185">Reference proteome</keyword>
<gene>
    <name evidence="2" type="ORF">EW145_g7911</name>
</gene>
<dbReference type="Proteomes" id="UP000308199">
    <property type="component" value="Unassembled WGS sequence"/>
</dbReference>
<dbReference type="Gene3D" id="3.30.930.10">
    <property type="entry name" value="Bira Bifunctional Protein, Domain 2"/>
    <property type="match status" value="1"/>
</dbReference>
<reference evidence="2 3" key="1">
    <citation type="submission" date="2019-02" db="EMBL/GenBank/DDBJ databases">
        <title>Genome sequencing of the rare red list fungi Phellinidium pouzarii.</title>
        <authorList>
            <person name="Buettner E."/>
            <person name="Kellner H."/>
        </authorList>
    </citation>
    <scope>NUCLEOTIDE SEQUENCE [LARGE SCALE GENOMIC DNA]</scope>
    <source>
        <strain evidence="2 3">DSM 108285</strain>
    </source>
</reference>
<evidence type="ECO:0000313" key="3">
    <source>
        <dbReference type="Proteomes" id="UP000308199"/>
    </source>
</evidence>
<comment type="caution">
    <text evidence="2">The sequence shown here is derived from an EMBL/GenBank/DDBJ whole genome shotgun (WGS) entry which is preliminary data.</text>
</comment>
<dbReference type="SUPFAM" id="SSF55681">
    <property type="entry name" value="Class II aaRS and biotin synthetases"/>
    <property type="match status" value="1"/>
</dbReference>
<name>A0A4S4KCC6_9AGAM</name>
<evidence type="ECO:0000313" key="2">
    <source>
        <dbReference type="EMBL" id="THG95708.1"/>
    </source>
</evidence>
<dbReference type="InterPro" id="IPR004143">
    <property type="entry name" value="BPL_LPL_catalytic"/>
</dbReference>
<dbReference type="EMBL" id="SGPK01000945">
    <property type="protein sequence ID" value="THG95708.1"/>
    <property type="molecule type" value="Genomic_DNA"/>
</dbReference>
<dbReference type="PROSITE" id="PS51733">
    <property type="entry name" value="BPL_LPL_CATALYTIC"/>
    <property type="match status" value="1"/>
</dbReference>
<dbReference type="GO" id="GO:0009249">
    <property type="term" value="P:protein lipoylation"/>
    <property type="evidence" value="ECO:0007669"/>
    <property type="project" value="TreeGrafter"/>
</dbReference>
<dbReference type="InterPro" id="IPR045864">
    <property type="entry name" value="aa-tRNA-synth_II/BPL/LPL"/>
</dbReference>
<evidence type="ECO:0000259" key="1">
    <source>
        <dbReference type="PROSITE" id="PS51733"/>
    </source>
</evidence>
<dbReference type="PANTHER" id="PTHR10993:SF7">
    <property type="entry name" value="LIPOYLTRANSFERASE 2, MITOCHONDRIAL-RELATED"/>
    <property type="match status" value="1"/>
</dbReference>
<dbReference type="PANTHER" id="PTHR10993">
    <property type="entry name" value="OCTANOYLTRANSFERASE"/>
    <property type="match status" value="1"/>
</dbReference>
<organism evidence="2 3">
    <name type="scientific">Phellinidium pouzarii</name>
    <dbReference type="NCBI Taxonomy" id="167371"/>
    <lineage>
        <taxon>Eukaryota</taxon>
        <taxon>Fungi</taxon>
        <taxon>Dikarya</taxon>
        <taxon>Basidiomycota</taxon>
        <taxon>Agaricomycotina</taxon>
        <taxon>Agaricomycetes</taxon>
        <taxon>Hymenochaetales</taxon>
        <taxon>Hymenochaetaceae</taxon>
        <taxon>Phellinidium</taxon>
    </lineage>
</organism>
<dbReference type="AlphaFoldDB" id="A0A4S4KCC6"/>
<proteinExistence type="predicted"/>